<reference evidence="1 2" key="1">
    <citation type="submission" date="2024-01" db="EMBL/GenBank/DDBJ databases">
        <authorList>
            <person name="Waweru B."/>
        </authorList>
    </citation>
    <scope>NUCLEOTIDE SEQUENCE [LARGE SCALE GENOMIC DNA]</scope>
</reference>
<accession>A0AAV1S0L1</accession>
<gene>
    <name evidence="1" type="ORF">DCAF_LOCUS17588</name>
</gene>
<evidence type="ECO:0000313" key="1">
    <source>
        <dbReference type="EMBL" id="CAK7343982.1"/>
    </source>
</evidence>
<organism evidence="1 2">
    <name type="scientific">Dovyalis caffra</name>
    <dbReference type="NCBI Taxonomy" id="77055"/>
    <lineage>
        <taxon>Eukaryota</taxon>
        <taxon>Viridiplantae</taxon>
        <taxon>Streptophyta</taxon>
        <taxon>Embryophyta</taxon>
        <taxon>Tracheophyta</taxon>
        <taxon>Spermatophyta</taxon>
        <taxon>Magnoliopsida</taxon>
        <taxon>eudicotyledons</taxon>
        <taxon>Gunneridae</taxon>
        <taxon>Pentapetalae</taxon>
        <taxon>rosids</taxon>
        <taxon>fabids</taxon>
        <taxon>Malpighiales</taxon>
        <taxon>Salicaceae</taxon>
        <taxon>Flacourtieae</taxon>
        <taxon>Dovyalis</taxon>
    </lineage>
</organism>
<feature type="non-terminal residue" evidence="1">
    <location>
        <position position="145"/>
    </location>
</feature>
<comment type="caution">
    <text evidence="1">The sequence shown here is derived from an EMBL/GenBank/DDBJ whole genome shotgun (WGS) entry which is preliminary data.</text>
</comment>
<dbReference type="AlphaFoldDB" id="A0AAV1S0L1"/>
<keyword evidence="2" id="KW-1185">Reference proteome</keyword>
<protein>
    <submittedName>
        <fullName evidence="1">Uncharacterized protein</fullName>
    </submittedName>
</protein>
<dbReference type="Proteomes" id="UP001314170">
    <property type="component" value="Unassembled WGS sequence"/>
</dbReference>
<evidence type="ECO:0000313" key="2">
    <source>
        <dbReference type="Proteomes" id="UP001314170"/>
    </source>
</evidence>
<dbReference type="EMBL" id="CAWUPB010001160">
    <property type="protein sequence ID" value="CAK7343982.1"/>
    <property type="molecule type" value="Genomic_DNA"/>
</dbReference>
<sequence length="145" mass="16270">MLQIAACSRPTPPKSTIAVAPTSRQLPQFLRPHLTSPDSCKAASWQQSPASFKALNLTLCKRGRNLEENRIQDSHPCYCNFCDITPTTRNFCSTTLSHKLPSTMAAPPFASLPARPRFVLQLPPTSGHPRYRNFCDITPRLPYFR</sequence>
<proteinExistence type="predicted"/>
<name>A0AAV1S0L1_9ROSI</name>